<protein>
    <submittedName>
        <fullName evidence="3">Uncharacterized protein</fullName>
    </submittedName>
</protein>
<organism evidence="3 4">
    <name type="scientific">Sedimentitalea todarodis</name>
    <dbReference type="NCBI Taxonomy" id="1631240"/>
    <lineage>
        <taxon>Bacteria</taxon>
        <taxon>Pseudomonadati</taxon>
        <taxon>Pseudomonadota</taxon>
        <taxon>Alphaproteobacteria</taxon>
        <taxon>Rhodobacterales</taxon>
        <taxon>Paracoccaceae</taxon>
        <taxon>Sedimentitalea</taxon>
    </lineage>
</organism>
<evidence type="ECO:0000256" key="1">
    <source>
        <dbReference type="SAM" id="MobiDB-lite"/>
    </source>
</evidence>
<proteinExistence type="predicted"/>
<feature type="region of interest" description="Disordered" evidence="1">
    <location>
        <begin position="21"/>
        <end position="49"/>
    </location>
</feature>
<feature type="signal peptide" evidence="2">
    <location>
        <begin position="1"/>
        <end position="21"/>
    </location>
</feature>
<dbReference type="Proteomes" id="UP001255416">
    <property type="component" value="Unassembled WGS sequence"/>
</dbReference>
<feature type="chain" id="PRO_5046825838" evidence="2">
    <location>
        <begin position="22"/>
        <end position="109"/>
    </location>
</feature>
<dbReference type="EMBL" id="JASMWN010000005">
    <property type="protein sequence ID" value="MDU9004046.1"/>
    <property type="molecule type" value="Genomic_DNA"/>
</dbReference>
<accession>A0ABU3VD09</accession>
<evidence type="ECO:0000256" key="2">
    <source>
        <dbReference type="SAM" id="SignalP"/>
    </source>
</evidence>
<evidence type="ECO:0000313" key="3">
    <source>
        <dbReference type="EMBL" id="MDU9004046.1"/>
    </source>
</evidence>
<comment type="caution">
    <text evidence="3">The sequence shown here is derived from an EMBL/GenBank/DDBJ whole genome shotgun (WGS) entry which is preliminary data.</text>
</comment>
<name>A0ABU3VD09_9RHOB</name>
<sequence>MKLPISAVVVLALLAAPMVWADNGKGKGKGKGNSKAKSQKEQPVQSPVVVNPGNYNCPPGLAKKAVPCVPPGQLKKYGTGDYLYNDYFVLTDIPTKTALSFTSAHRAWS</sequence>
<keyword evidence="4" id="KW-1185">Reference proteome</keyword>
<reference evidence="4" key="1">
    <citation type="submission" date="2023-05" db="EMBL/GenBank/DDBJ databases">
        <title>Sedimentitalea sp. nov. JM2-8.</title>
        <authorList>
            <person name="Huang J."/>
        </authorList>
    </citation>
    <scope>NUCLEOTIDE SEQUENCE [LARGE SCALE GENOMIC DNA]</scope>
    <source>
        <strain evidence="4">KHS03</strain>
    </source>
</reference>
<gene>
    <name evidence="3" type="ORF">QO231_09290</name>
</gene>
<evidence type="ECO:0000313" key="4">
    <source>
        <dbReference type="Proteomes" id="UP001255416"/>
    </source>
</evidence>
<keyword evidence="2" id="KW-0732">Signal</keyword>